<keyword evidence="4" id="KW-1185">Reference proteome</keyword>
<gene>
    <name evidence="3" type="ORF">TAV2_LOCUS9588</name>
</gene>
<dbReference type="GO" id="GO:0005886">
    <property type="term" value="C:plasma membrane"/>
    <property type="evidence" value="ECO:0007669"/>
    <property type="project" value="TreeGrafter"/>
</dbReference>
<dbReference type="GO" id="GO:0098542">
    <property type="term" value="P:defense response to other organism"/>
    <property type="evidence" value="ECO:0007669"/>
    <property type="project" value="InterPro"/>
</dbReference>
<dbReference type="InterPro" id="IPR044839">
    <property type="entry name" value="NDR1-like"/>
</dbReference>
<sequence>MRPDDPKCWIEYFYVPALNTTLDSRLNTTLNFMVRLANPNSDQGIYYDDVHLSFSNTTNTSIANYTVSRFYQGLKKKAKKWGQVLPLNKHRVLRAVLPNGSAVFRLGLKTQVRFKIAFWKTKRYGIEVGADVEVNRDGVKAYDKGIRMRKYDV</sequence>
<organism evidence="3 4">
    <name type="scientific">Thlaspi arvense</name>
    <name type="common">Field penny-cress</name>
    <dbReference type="NCBI Taxonomy" id="13288"/>
    <lineage>
        <taxon>Eukaryota</taxon>
        <taxon>Viridiplantae</taxon>
        <taxon>Streptophyta</taxon>
        <taxon>Embryophyta</taxon>
        <taxon>Tracheophyta</taxon>
        <taxon>Spermatophyta</taxon>
        <taxon>Magnoliopsida</taxon>
        <taxon>eudicotyledons</taxon>
        <taxon>Gunneridae</taxon>
        <taxon>Pentapetalae</taxon>
        <taxon>rosids</taxon>
        <taxon>malvids</taxon>
        <taxon>Brassicales</taxon>
        <taxon>Brassicaceae</taxon>
        <taxon>Thlaspideae</taxon>
        <taxon>Thlaspi</taxon>
    </lineage>
</organism>
<dbReference type="AlphaFoldDB" id="A0AAU9S2J0"/>
<dbReference type="Proteomes" id="UP000836841">
    <property type="component" value="Chromosome 3"/>
</dbReference>
<protein>
    <recommendedName>
        <fullName evidence="5">Late embryogenesis abundant protein LEA-2 subgroup domain-containing protein</fullName>
    </recommendedName>
</protein>
<keyword evidence="2" id="KW-0472">Membrane</keyword>
<dbReference type="PANTHER" id="PTHR31415">
    <property type="entry name" value="OS05G0367900 PROTEIN"/>
    <property type="match status" value="1"/>
</dbReference>
<proteinExistence type="predicted"/>
<name>A0AAU9S2J0_THLAR</name>
<dbReference type="EMBL" id="OU466859">
    <property type="protein sequence ID" value="CAH2053203.1"/>
    <property type="molecule type" value="Genomic_DNA"/>
</dbReference>
<reference evidence="3 4" key="1">
    <citation type="submission" date="2022-03" db="EMBL/GenBank/DDBJ databases">
        <authorList>
            <person name="Nunn A."/>
            <person name="Chopra R."/>
            <person name="Nunn A."/>
            <person name="Contreras Garrido A."/>
        </authorList>
    </citation>
    <scope>NUCLEOTIDE SEQUENCE [LARGE SCALE GENOMIC DNA]</scope>
</reference>
<evidence type="ECO:0000256" key="2">
    <source>
        <dbReference type="ARBA" id="ARBA00023136"/>
    </source>
</evidence>
<dbReference type="GO" id="GO:0009506">
    <property type="term" value="C:plasmodesma"/>
    <property type="evidence" value="ECO:0007669"/>
    <property type="project" value="TreeGrafter"/>
</dbReference>
<evidence type="ECO:0008006" key="5">
    <source>
        <dbReference type="Google" id="ProtNLM"/>
    </source>
</evidence>
<accession>A0AAU9S2J0</accession>
<comment type="subcellular location">
    <subcellularLocation>
        <location evidence="1">Membrane</location>
    </subcellularLocation>
</comment>
<dbReference type="PANTHER" id="PTHR31415:SF52">
    <property type="entry name" value="LATE EMBRYOGENESIS ABUNDANT (LEA) HYDROXYPROLINE-RICH GLYCOPROTEIN FAMILY-RELATED"/>
    <property type="match status" value="1"/>
</dbReference>
<evidence type="ECO:0000313" key="3">
    <source>
        <dbReference type="EMBL" id="CAH2053203.1"/>
    </source>
</evidence>
<evidence type="ECO:0000256" key="1">
    <source>
        <dbReference type="ARBA" id="ARBA00004370"/>
    </source>
</evidence>
<evidence type="ECO:0000313" key="4">
    <source>
        <dbReference type="Proteomes" id="UP000836841"/>
    </source>
</evidence>